<sequence length="106" mass="12299">MPHISIPISDDDKHKLSKFKITPAELLHLAIQQYNSEIIYNPVIQSELSDYIRHNINEMAPEEKAEIFYSLTGKDSTKIIQLLFRIGYNKASSIKHKLIDKNLIDY</sequence>
<evidence type="ECO:0000313" key="1">
    <source>
        <dbReference type="EMBL" id="MDH2305667.1"/>
    </source>
</evidence>
<proteinExistence type="predicted"/>
<name>A0AB35LAD8_PRORE</name>
<evidence type="ECO:0000313" key="2">
    <source>
        <dbReference type="Proteomes" id="UP001162044"/>
    </source>
</evidence>
<dbReference type="RefSeq" id="WP_164528586.1">
    <property type="nucleotide sequence ID" value="NZ_JAFKDH010000054.1"/>
</dbReference>
<organism evidence="1 2">
    <name type="scientific">Providencia rettgeri</name>
    <dbReference type="NCBI Taxonomy" id="587"/>
    <lineage>
        <taxon>Bacteria</taxon>
        <taxon>Pseudomonadati</taxon>
        <taxon>Pseudomonadota</taxon>
        <taxon>Gammaproteobacteria</taxon>
        <taxon>Enterobacterales</taxon>
        <taxon>Morganellaceae</taxon>
        <taxon>Providencia</taxon>
    </lineage>
</organism>
<gene>
    <name evidence="1" type="ORF">QDQ51_09610</name>
</gene>
<dbReference type="EMBL" id="JARVQW010000004">
    <property type="protein sequence ID" value="MDH2305667.1"/>
    <property type="molecule type" value="Genomic_DNA"/>
</dbReference>
<reference evidence="1" key="1">
    <citation type="submission" date="2023-04" db="EMBL/GenBank/DDBJ databases">
        <authorList>
            <person name="Li W."/>
        </authorList>
    </citation>
    <scope>NUCLEOTIDE SEQUENCE</scope>
    <source>
        <strain evidence="1">QITACRE101</strain>
    </source>
</reference>
<reference evidence="1" key="2">
    <citation type="submission" date="2023-10" db="EMBL/GenBank/DDBJ databases">
        <title>Analysis of Resistance Genes of Carbapenem-resistant Providencia rettgeri.</title>
        <authorList>
            <person name="Liu M."/>
        </authorList>
    </citation>
    <scope>NUCLEOTIDE SEQUENCE</scope>
    <source>
        <strain evidence="1">QITACRE101</strain>
    </source>
</reference>
<accession>A0AB35LAD8</accession>
<comment type="caution">
    <text evidence="1">The sequence shown here is derived from an EMBL/GenBank/DDBJ whole genome shotgun (WGS) entry which is preliminary data.</text>
</comment>
<protein>
    <submittedName>
        <fullName evidence="1">Uncharacterized protein</fullName>
    </submittedName>
</protein>
<dbReference type="AlphaFoldDB" id="A0AB35LAD8"/>
<dbReference type="Proteomes" id="UP001162044">
    <property type="component" value="Unassembled WGS sequence"/>
</dbReference>